<proteinExistence type="inferred from homology"/>
<protein>
    <recommendedName>
        <fullName evidence="8">V-type proton ATPase subunit a</fullName>
    </recommendedName>
</protein>
<keyword evidence="4" id="KW-0812">Transmembrane</keyword>
<evidence type="ECO:0000256" key="9">
    <source>
        <dbReference type="SAM" id="Coils"/>
    </source>
</evidence>
<evidence type="ECO:0000256" key="5">
    <source>
        <dbReference type="ARBA" id="ARBA00022989"/>
    </source>
</evidence>
<dbReference type="EMBL" id="CP092621">
    <property type="protein sequence ID" value="UMM18082.1"/>
    <property type="molecule type" value="Genomic_DNA"/>
</dbReference>
<reference evidence="10 11" key="1">
    <citation type="submission" date="2022-04" db="EMBL/GenBank/DDBJ databases">
        <title>Chromosome-level reference genomes for two strains of Caenorhabditis briggsae: an improved platform for comparative genomics.</title>
        <authorList>
            <person name="Stevens L."/>
            <person name="Andersen E."/>
        </authorList>
    </citation>
    <scope>NUCLEOTIDE SEQUENCE [LARGE SCALE GENOMIC DNA]</scope>
    <source>
        <strain evidence="10">VX34</strain>
        <tissue evidence="10">Whole-organism</tissue>
    </source>
</reference>
<dbReference type="PANTHER" id="PTHR11629">
    <property type="entry name" value="VACUOLAR PROTON ATPASES"/>
    <property type="match status" value="1"/>
</dbReference>
<accession>A0AAE9J853</accession>
<gene>
    <name evidence="10" type="ORF">L5515_014316</name>
</gene>
<dbReference type="GO" id="GO:0033179">
    <property type="term" value="C:proton-transporting V-type ATPase, V0 domain"/>
    <property type="evidence" value="ECO:0007669"/>
    <property type="project" value="InterPro"/>
</dbReference>
<dbReference type="InterPro" id="IPR002490">
    <property type="entry name" value="V-ATPase_116kDa_su"/>
</dbReference>
<keyword evidence="3 8" id="KW-0813">Transport</keyword>
<evidence type="ECO:0000256" key="6">
    <source>
        <dbReference type="ARBA" id="ARBA00023065"/>
    </source>
</evidence>
<dbReference type="GO" id="GO:0046961">
    <property type="term" value="F:proton-transporting ATPase activity, rotational mechanism"/>
    <property type="evidence" value="ECO:0007669"/>
    <property type="project" value="InterPro"/>
</dbReference>
<evidence type="ECO:0000256" key="4">
    <source>
        <dbReference type="ARBA" id="ARBA00022692"/>
    </source>
</evidence>
<comment type="similarity">
    <text evidence="2 8">Belongs to the V-ATPase 116 kDa subunit family.</text>
</comment>
<keyword evidence="7" id="KW-0472">Membrane</keyword>
<organism evidence="10 11">
    <name type="scientific">Caenorhabditis briggsae</name>
    <dbReference type="NCBI Taxonomy" id="6238"/>
    <lineage>
        <taxon>Eukaryota</taxon>
        <taxon>Metazoa</taxon>
        <taxon>Ecdysozoa</taxon>
        <taxon>Nematoda</taxon>
        <taxon>Chromadorea</taxon>
        <taxon>Rhabditida</taxon>
        <taxon>Rhabditina</taxon>
        <taxon>Rhabditomorpha</taxon>
        <taxon>Rhabditoidea</taxon>
        <taxon>Rhabditidae</taxon>
        <taxon>Peloderinae</taxon>
        <taxon>Caenorhabditis</taxon>
    </lineage>
</organism>
<keyword evidence="6 8" id="KW-0406">Ion transport</keyword>
<name>A0AAE9J853_CAEBR</name>
<evidence type="ECO:0000256" key="8">
    <source>
        <dbReference type="RuleBase" id="RU361189"/>
    </source>
</evidence>
<evidence type="ECO:0000256" key="1">
    <source>
        <dbReference type="ARBA" id="ARBA00004141"/>
    </source>
</evidence>
<dbReference type="AlphaFoldDB" id="A0AAE9J853"/>
<comment type="function">
    <text evidence="8">Essential component of the vacuolar proton pump (V-ATPase), a multimeric enzyme that catalyzes the translocation of protons across the membranes. Required for assembly and activity of the V-ATPase.</text>
</comment>
<keyword evidence="9" id="KW-0175">Coiled coil</keyword>
<comment type="subcellular location">
    <subcellularLocation>
        <location evidence="1">Membrane</location>
        <topology evidence="1">Multi-pass membrane protein</topology>
    </subcellularLocation>
</comment>
<evidence type="ECO:0000313" key="10">
    <source>
        <dbReference type="EMBL" id="UMM18082.1"/>
    </source>
</evidence>
<keyword evidence="8" id="KW-0375">Hydrogen ion transport</keyword>
<dbReference type="PANTHER" id="PTHR11629:SF58">
    <property type="entry name" value="V-TYPE PROTON ATPASE 116 KDA SUBUNIT A 3"/>
    <property type="match status" value="1"/>
</dbReference>
<dbReference type="Pfam" id="PF01496">
    <property type="entry name" value="V_ATPase_I"/>
    <property type="match status" value="1"/>
</dbReference>
<dbReference type="Proteomes" id="UP000829354">
    <property type="component" value="Chromosome II"/>
</dbReference>
<evidence type="ECO:0000256" key="7">
    <source>
        <dbReference type="ARBA" id="ARBA00023136"/>
    </source>
</evidence>
<keyword evidence="11" id="KW-1185">Reference proteome</keyword>
<keyword evidence="5" id="KW-1133">Transmembrane helix</keyword>
<feature type="coiled-coil region" evidence="9">
    <location>
        <begin position="90"/>
        <end position="117"/>
    </location>
</feature>
<evidence type="ECO:0000256" key="3">
    <source>
        <dbReference type="ARBA" id="ARBA00022448"/>
    </source>
</evidence>
<evidence type="ECO:0000256" key="2">
    <source>
        <dbReference type="ARBA" id="ARBA00009904"/>
    </source>
</evidence>
<evidence type="ECO:0000313" key="11">
    <source>
        <dbReference type="Proteomes" id="UP000829354"/>
    </source>
</evidence>
<sequence>MKKRYRISIPIESAYQCVVKLRVLGVSQFIDSRENGHNTFEDDVRKCDDNFEKIQMIQFQIQQRGFEIPEYKEDVAIPSHEEMTEVGSKLDLVHNELAQVQKKIDDLCNDKKRLTDLRTILQTIPRYGMTQHGFTEKIKLEDQLEIMNGIIRSRRKSDFDTFLRRMTRAQVFVNLLPGSYDPSDFPQETTEKRVFVLFVCGKEQREKVKKICAGFSSKCYAIPDNIDPRSEYLGKIITQADEITKIIKNTLNYQAKIMRAAATYFMKWKKMNQKYGLILKILNRFSLDDSTHCLNIECWITEDEVNNIRNTITTNGFEIFEFEIESMNTWRLRALIS</sequence>